<dbReference type="OrthoDB" id="337038at2759"/>
<dbReference type="InterPro" id="IPR018244">
    <property type="entry name" value="Allrgn_V5/Tpx1_CS"/>
</dbReference>
<protein>
    <recommendedName>
        <fullName evidence="2">SCP domain-containing protein</fullName>
    </recommendedName>
</protein>
<reference evidence="3 4" key="1">
    <citation type="submission" date="2019-11" db="EMBL/GenBank/DDBJ databases">
        <title>Whole genome sequence of Oryza granulata.</title>
        <authorList>
            <person name="Li W."/>
        </authorList>
    </citation>
    <scope>NUCLEOTIDE SEQUENCE [LARGE SCALE GENOMIC DNA]</scope>
    <source>
        <strain evidence="4">cv. Menghai</strain>
        <tissue evidence="3">Leaf</tissue>
    </source>
</reference>
<feature type="signal peptide" evidence="1">
    <location>
        <begin position="1"/>
        <end position="30"/>
    </location>
</feature>
<dbReference type="SMART" id="SM00198">
    <property type="entry name" value="SCP"/>
    <property type="match status" value="1"/>
</dbReference>
<sequence>METPKISGVALAVAIAVVVLAMATTPCTMAQNSPQDFVDLHNAARSEEGVGEVVWDEAVAAYAESYAAERAADCALIHSGSWEKAGYGENLFWGSAGGDWAAADAVSSWVGEKELYDYDSNSCLGSWDSCLHYTQVMWSRTTAIGCARVVCDNDAGVFITCNYNPAGNFQGERPFERGLTLSA</sequence>
<dbReference type="FunFam" id="3.40.33.10:FF:000004">
    <property type="entry name" value="CAP, cysteine-rich secretory protein, antigen 5"/>
    <property type="match status" value="1"/>
</dbReference>
<accession>A0A6G1D853</accession>
<dbReference type="PRINTS" id="PR00837">
    <property type="entry name" value="V5TPXLIKE"/>
</dbReference>
<proteinExistence type="predicted"/>
<name>A0A6G1D853_9ORYZ</name>
<dbReference type="PANTHER" id="PTHR10334">
    <property type="entry name" value="CYSTEINE-RICH SECRETORY PROTEIN-RELATED"/>
    <property type="match status" value="1"/>
</dbReference>
<evidence type="ECO:0000313" key="3">
    <source>
        <dbReference type="EMBL" id="KAF0908314.1"/>
    </source>
</evidence>
<dbReference type="InterPro" id="IPR035940">
    <property type="entry name" value="CAP_sf"/>
</dbReference>
<dbReference type="CDD" id="cd05381">
    <property type="entry name" value="CAP_PR-1"/>
    <property type="match status" value="1"/>
</dbReference>
<evidence type="ECO:0000313" key="4">
    <source>
        <dbReference type="Proteomes" id="UP000479710"/>
    </source>
</evidence>
<feature type="chain" id="PRO_5026209509" description="SCP domain-containing protein" evidence="1">
    <location>
        <begin position="31"/>
        <end position="183"/>
    </location>
</feature>
<dbReference type="Pfam" id="PF00188">
    <property type="entry name" value="CAP"/>
    <property type="match status" value="1"/>
</dbReference>
<keyword evidence="4" id="KW-1185">Reference proteome</keyword>
<gene>
    <name evidence="3" type="ORF">E2562_024728</name>
</gene>
<dbReference type="PROSITE" id="PS01010">
    <property type="entry name" value="CRISP_2"/>
    <property type="match status" value="1"/>
</dbReference>
<evidence type="ECO:0000259" key="2">
    <source>
        <dbReference type="SMART" id="SM00198"/>
    </source>
</evidence>
<organism evidence="3 4">
    <name type="scientific">Oryza meyeriana var. granulata</name>
    <dbReference type="NCBI Taxonomy" id="110450"/>
    <lineage>
        <taxon>Eukaryota</taxon>
        <taxon>Viridiplantae</taxon>
        <taxon>Streptophyta</taxon>
        <taxon>Embryophyta</taxon>
        <taxon>Tracheophyta</taxon>
        <taxon>Spermatophyta</taxon>
        <taxon>Magnoliopsida</taxon>
        <taxon>Liliopsida</taxon>
        <taxon>Poales</taxon>
        <taxon>Poaceae</taxon>
        <taxon>BOP clade</taxon>
        <taxon>Oryzoideae</taxon>
        <taxon>Oryzeae</taxon>
        <taxon>Oryzinae</taxon>
        <taxon>Oryza</taxon>
        <taxon>Oryza meyeriana</taxon>
    </lineage>
</organism>
<dbReference type="Gene3D" id="3.40.33.10">
    <property type="entry name" value="CAP"/>
    <property type="match status" value="1"/>
</dbReference>
<dbReference type="SUPFAM" id="SSF55797">
    <property type="entry name" value="PR-1-like"/>
    <property type="match status" value="1"/>
</dbReference>
<dbReference type="Proteomes" id="UP000479710">
    <property type="component" value="Unassembled WGS sequence"/>
</dbReference>
<keyword evidence="1" id="KW-0732">Signal</keyword>
<dbReference type="InterPro" id="IPR014044">
    <property type="entry name" value="CAP_dom"/>
</dbReference>
<dbReference type="GO" id="GO:0005576">
    <property type="term" value="C:extracellular region"/>
    <property type="evidence" value="ECO:0007669"/>
    <property type="project" value="InterPro"/>
</dbReference>
<dbReference type="InterPro" id="IPR001283">
    <property type="entry name" value="CRISP-related"/>
</dbReference>
<comment type="caution">
    <text evidence="3">The sequence shown here is derived from an EMBL/GenBank/DDBJ whole genome shotgun (WGS) entry which is preliminary data.</text>
</comment>
<dbReference type="EMBL" id="SPHZ02000007">
    <property type="protein sequence ID" value="KAF0908314.1"/>
    <property type="molecule type" value="Genomic_DNA"/>
</dbReference>
<feature type="domain" description="SCP" evidence="2">
    <location>
        <begin position="32"/>
        <end position="171"/>
    </location>
</feature>
<dbReference type="AlphaFoldDB" id="A0A6G1D853"/>
<evidence type="ECO:0000256" key="1">
    <source>
        <dbReference type="SAM" id="SignalP"/>
    </source>
</evidence>